<evidence type="ECO:0000313" key="4">
    <source>
        <dbReference type="EMBL" id="GAA3862746.1"/>
    </source>
</evidence>
<protein>
    <recommendedName>
        <fullName evidence="3">Histidine kinase/HSP90-like ATPase domain-containing protein</fullName>
    </recommendedName>
</protein>
<feature type="region of interest" description="Disordered" evidence="2">
    <location>
        <begin position="1"/>
        <end position="25"/>
    </location>
</feature>
<comment type="caution">
    <text evidence="4">The sequence shown here is derived from an EMBL/GenBank/DDBJ whole genome shotgun (WGS) entry which is preliminary data.</text>
</comment>
<feature type="region of interest" description="Disordered" evidence="2">
    <location>
        <begin position="101"/>
        <end position="121"/>
    </location>
</feature>
<evidence type="ECO:0000256" key="2">
    <source>
        <dbReference type="SAM" id="MobiDB-lite"/>
    </source>
</evidence>
<dbReference type="SUPFAM" id="SSF55874">
    <property type="entry name" value="ATPase domain of HSP90 chaperone/DNA topoisomerase II/histidine kinase"/>
    <property type="match status" value="1"/>
</dbReference>
<dbReference type="RefSeq" id="WP_345548264.1">
    <property type="nucleotide sequence ID" value="NZ_BAAAZA010000006.1"/>
</dbReference>
<dbReference type="Gene3D" id="3.30.565.10">
    <property type="entry name" value="Histidine kinase-like ATPase, C-terminal domain"/>
    <property type="match status" value="1"/>
</dbReference>
<evidence type="ECO:0000259" key="3">
    <source>
        <dbReference type="Pfam" id="PF13581"/>
    </source>
</evidence>
<reference evidence="5" key="1">
    <citation type="journal article" date="2019" name="Int. J. Syst. Evol. Microbiol.">
        <title>The Global Catalogue of Microorganisms (GCM) 10K type strain sequencing project: providing services to taxonomists for standard genome sequencing and annotation.</title>
        <authorList>
            <consortium name="The Broad Institute Genomics Platform"/>
            <consortium name="The Broad Institute Genome Sequencing Center for Infectious Disease"/>
            <person name="Wu L."/>
            <person name="Ma J."/>
        </authorList>
    </citation>
    <scope>NUCLEOTIDE SEQUENCE [LARGE SCALE GENOMIC DNA]</scope>
    <source>
        <strain evidence="5">JCM 16578</strain>
    </source>
</reference>
<evidence type="ECO:0000313" key="5">
    <source>
        <dbReference type="Proteomes" id="UP001501563"/>
    </source>
</evidence>
<feature type="domain" description="Histidine kinase/HSP90-like ATPase" evidence="3">
    <location>
        <begin position="36"/>
        <end position="148"/>
    </location>
</feature>
<keyword evidence="1" id="KW-0418">Kinase</keyword>
<keyword evidence="1" id="KW-0723">Serine/threonine-protein kinase</keyword>
<dbReference type="CDD" id="cd16936">
    <property type="entry name" value="HATPase_RsbW-like"/>
    <property type="match status" value="1"/>
</dbReference>
<dbReference type="InterPro" id="IPR003594">
    <property type="entry name" value="HATPase_dom"/>
</dbReference>
<dbReference type="PANTHER" id="PTHR35526:SF3">
    <property type="entry name" value="ANTI-SIGMA-F FACTOR RSBW"/>
    <property type="match status" value="1"/>
</dbReference>
<name>A0ABP7K1T4_9ACTN</name>
<dbReference type="InterPro" id="IPR036890">
    <property type="entry name" value="HATPase_C_sf"/>
</dbReference>
<accession>A0ABP7K1T4</accession>
<organism evidence="4 5">
    <name type="scientific">Streptomyces lannensis</name>
    <dbReference type="NCBI Taxonomy" id="766498"/>
    <lineage>
        <taxon>Bacteria</taxon>
        <taxon>Bacillati</taxon>
        <taxon>Actinomycetota</taxon>
        <taxon>Actinomycetes</taxon>
        <taxon>Kitasatosporales</taxon>
        <taxon>Streptomycetaceae</taxon>
        <taxon>Streptomyces</taxon>
    </lineage>
</organism>
<feature type="compositionally biased region" description="Basic and acidic residues" evidence="2">
    <location>
        <begin position="170"/>
        <end position="179"/>
    </location>
</feature>
<dbReference type="EMBL" id="BAAAZA010000006">
    <property type="protein sequence ID" value="GAA3862746.1"/>
    <property type="molecule type" value="Genomic_DNA"/>
</dbReference>
<dbReference type="InterPro" id="IPR050267">
    <property type="entry name" value="Anti-sigma-factor_SerPK"/>
</dbReference>
<keyword evidence="5" id="KW-1185">Reference proteome</keyword>
<evidence type="ECO:0000256" key="1">
    <source>
        <dbReference type="ARBA" id="ARBA00022527"/>
    </source>
</evidence>
<gene>
    <name evidence="4" type="ORF">GCM10022207_28150</name>
</gene>
<keyword evidence="1" id="KW-0808">Transferase</keyword>
<sequence>MWDHVQSGTPDRGGTVAHGPAAAAQPDPARHALLVMPARPASVRSARHIAEALLRRWDLGADDRYTAVLVVDELAANAAEHGHRRLTLRLDLGPDLLRLQAHDHGGGRRPARPCQDADPDEHGRGLAIIDALAARMEIRRDAAGWCVMVELPVTRPGPGATRVYGTPEAAGRDGARSLG</sequence>
<dbReference type="Proteomes" id="UP001501563">
    <property type="component" value="Unassembled WGS sequence"/>
</dbReference>
<proteinExistence type="predicted"/>
<dbReference type="PANTHER" id="PTHR35526">
    <property type="entry name" value="ANTI-SIGMA-F FACTOR RSBW-RELATED"/>
    <property type="match status" value="1"/>
</dbReference>
<feature type="region of interest" description="Disordered" evidence="2">
    <location>
        <begin position="157"/>
        <end position="179"/>
    </location>
</feature>
<dbReference type="Pfam" id="PF13581">
    <property type="entry name" value="HATPase_c_2"/>
    <property type="match status" value="1"/>
</dbReference>